<dbReference type="EMBL" id="CAXAMN010025506">
    <property type="protein sequence ID" value="CAK9095651.1"/>
    <property type="molecule type" value="Genomic_DNA"/>
</dbReference>
<gene>
    <name evidence="2" type="ORF">CCMP2556_LOCUS45546</name>
</gene>
<keyword evidence="1" id="KW-0472">Membrane</keyword>
<feature type="transmembrane region" description="Helical" evidence="1">
    <location>
        <begin position="715"/>
        <end position="735"/>
    </location>
</feature>
<evidence type="ECO:0000313" key="2">
    <source>
        <dbReference type="EMBL" id="CAK9095651.1"/>
    </source>
</evidence>
<evidence type="ECO:0000256" key="1">
    <source>
        <dbReference type="SAM" id="Phobius"/>
    </source>
</evidence>
<keyword evidence="3" id="KW-1185">Reference proteome</keyword>
<comment type="caution">
    <text evidence="2">The sequence shown here is derived from an EMBL/GenBank/DDBJ whole genome shotgun (WGS) entry which is preliminary data.</text>
</comment>
<reference evidence="2 3" key="1">
    <citation type="submission" date="2024-02" db="EMBL/GenBank/DDBJ databases">
        <authorList>
            <person name="Chen Y."/>
            <person name="Shah S."/>
            <person name="Dougan E. K."/>
            <person name="Thang M."/>
            <person name="Chan C."/>
        </authorList>
    </citation>
    <scope>NUCLEOTIDE SEQUENCE [LARGE SCALE GENOMIC DNA]</scope>
</reference>
<sequence>MVFGPWPALPCEKGEAQVPASTRLSTASHASSSSSGKNGSAAIVPHKFWYLCQNGTVWTVVQASVQEPYEGYRCYLATSQWYTLKTPFTQWFTKNWNCTACEIAEEWGIGIRHVSCLQSTPSIQVLRRSTYKGSVATGSACLPLDATTPLGMLLVLASVLPATALQASTVQQCLSVVEFLDQFISMSTTLRPLGKRSEVVLDVVDNKVSIEQLRKVFKSIAFNFSRFEKKVLRHNVSDEMSLVSCLVTIFRLRVDQCALENPGLKRLTRCLVHSWSQQAELAVEANMRKECPDPTLESQNHPFLPDSRRRGSKALELSLISRFTSKGGGFVSTKNEVSLHRLGVVAKNSDLASRTASEYCCRGLVAAAEFVSSYMEHADLRIINVCFDCATVAGEHVLSVIFRLDGVQFPGPTQLLPQRDEDVTQEALTAFTSSLKKVALTQEGEKVTLPKDTFSWRQYRHATKALLAGLCNAIRHVMPPGWSLKSCMPGNLLLPAGQKGERHELLAEEKRMYNIFDGRSAYFTYNFDSFEASPDWYLSEQFDKLIFSADEGTEGILAFQHAVNHGAWCLWWPDVFHRINRRVAQALNHASCAEVKALLRKASKMFRISRAPFNSGRFGAEIQDARKCLLEAIQSGEAQELVEMWLHGVARDRNVSEDEFTVNQLVELLQKATRIQDVCCALRFCNLNKLVALITCIIVFLGCKPVGNSFQGSKVFFAGCKFVYIIYTLCGGRAFGATRVIVKT</sequence>
<evidence type="ECO:0000313" key="3">
    <source>
        <dbReference type="Proteomes" id="UP001642484"/>
    </source>
</evidence>
<accession>A0ABP0R8X5</accession>
<proteinExistence type="predicted"/>
<organism evidence="2 3">
    <name type="scientific">Durusdinium trenchii</name>
    <dbReference type="NCBI Taxonomy" id="1381693"/>
    <lineage>
        <taxon>Eukaryota</taxon>
        <taxon>Sar</taxon>
        <taxon>Alveolata</taxon>
        <taxon>Dinophyceae</taxon>
        <taxon>Suessiales</taxon>
        <taxon>Symbiodiniaceae</taxon>
        <taxon>Durusdinium</taxon>
    </lineage>
</organism>
<dbReference type="Proteomes" id="UP001642484">
    <property type="component" value="Unassembled WGS sequence"/>
</dbReference>
<name>A0ABP0R8X5_9DINO</name>
<protein>
    <submittedName>
        <fullName evidence="2">Uncharacterized protein</fullName>
    </submittedName>
</protein>
<keyword evidence="1" id="KW-1133">Transmembrane helix</keyword>
<keyword evidence="1" id="KW-0812">Transmembrane</keyword>